<comment type="caution">
    <text evidence="1">The sequence shown here is derived from an EMBL/GenBank/DDBJ whole genome shotgun (WGS) entry which is preliminary data.</text>
</comment>
<dbReference type="RefSeq" id="WP_380719088.1">
    <property type="nucleotide sequence ID" value="NZ_JBHTLK010000005.1"/>
</dbReference>
<dbReference type="Proteomes" id="UP001597168">
    <property type="component" value="Unassembled WGS sequence"/>
</dbReference>
<dbReference type="EMBL" id="JBHTLK010000005">
    <property type="protein sequence ID" value="MFD1145896.1"/>
    <property type="molecule type" value="Genomic_DNA"/>
</dbReference>
<gene>
    <name evidence="1" type="ORF">ACFQ3T_02025</name>
</gene>
<evidence type="ECO:0000313" key="2">
    <source>
        <dbReference type="Proteomes" id="UP001597168"/>
    </source>
</evidence>
<organism evidence="1 2">
    <name type="scientific">Saccharothrix hoggarensis</name>
    <dbReference type="NCBI Taxonomy" id="913853"/>
    <lineage>
        <taxon>Bacteria</taxon>
        <taxon>Bacillati</taxon>
        <taxon>Actinomycetota</taxon>
        <taxon>Actinomycetes</taxon>
        <taxon>Pseudonocardiales</taxon>
        <taxon>Pseudonocardiaceae</taxon>
        <taxon>Saccharothrix</taxon>
    </lineage>
</organism>
<accession>A0ABW3QLP0</accession>
<name>A0ABW3QLP0_9PSEU</name>
<keyword evidence="2" id="KW-1185">Reference proteome</keyword>
<protein>
    <submittedName>
        <fullName evidence="1">Uncharacterized protein</fullName>
    </submittedName>
</protein>
<proteinExistence type="predicted"/>
<sequence>MITAALLACWRPSGANRTREDPAVGTLLAYDHRAWHVVEIRRLPEERWDDLDRAMIAEWGPAAAPRIAVLHAADPAAAAPGVAWLRWWPSRTAWWVYPSPHYPVCAHCGEPHPCRAAEAAHLAAQEIARAARYEHPDVCPECGGHVESHHRPLRFDRNIIWPGGPPVSFHGNRKACRRAAEAYAARMSAVSAR</sequence>
<evidence type="ECO:0000313" key="1">
    <source>
        <dbReference type="EMBL" id="MFD1145896.1"/>
    </source>
</evidence>
<reference evidence="2" key="1">
    <citation type="journal article" date="2019" name="Int. J. Syst. Evol. Microbiol.">
        <title>The Global Catalogue of Microorganisms (GCM) 10K type strain sequencing project: providing services to taxonomists for standard genome sequencing and annotation.</title>
        <authorList>
            <consortium name="The Broad Institute Genomics Platform"/>
            <consortium name="The Broad Institute Genome Sequencing Center for Infectious Disease"/>
            <person name="Wu L."/>
            <person name="Ma J."/>
        </authorList>
    </citation>
    <scope>NUCLEOTIDE SEQUENCE [LARGE SCALE GENOMIC DNA]</scope>
    <source>
        <strain evidence="2">CCUG 60214</strain>
    </source>
</reference>